<evidence type="ECO:0000313" key="2">
    <source>
        <dbReference type="Proteomes" id="UP000298735"/>
    </source>
</evidence>
<sequence length="185" mass="20775">MEGAPHVDGNAKPSSGCAARLLQQHQVAMNSASPRKAKQGSRCAANRQMQPNLSRIIFQALPLLRKFHDELANDYRRALLTGWQRFASFPNSSAEIMRGSEHRQPPPFYLPYRTFFEESVLRFPIGKPFTWSRQIILIENLCGIAPVRSEGLFLVSGDYCFINIALKNAIPALAAILIFYIRNAA</sequence>
<protein>
    <submittedName>
        <fullName evidence="1">Uncharacterized protein</fullName>
    </submittedName>
</protein>
<dbReference type="RefSeq" id="WP_137411076.1">
    <property type="nucleotide sequence ID" value="NZ_CP109969.1"/>
</dbReference>
<dbReference type="EMBL" id="CP109969">
    <property type="protein sequence ID" value="UYZ09053.1"/>
    <property type="molecule type" value="Genomic_DNA"/>
</dbReference>
<gene>
    <name evidence="1" type="ORF">CFBP5507_15130</name>
</gene>
<evidence type="ECO:0000313" key="1">
    <source>
        <dbReference type="EMBL" id="UYZ09053.1"/>
    </source>
</evidence>
<name>A0A4Z1QQD4_9HYPH</name>
<organism evidence="1 2">
    <name type="scientific">Agrobacterium salinitolerans</name>
    <dbReference type="NCBI Taxonomy" id="1183413"/>
    <lineage>
        <taxon>Bacteria</taxon>
        <taxon>Pseudomonadati</taxon>
        <taxon>Pseudomonadota</taxon>
        <taxon>Alphaproteobacteria</taxon>
        <taxon>Hyphomicrobiales</taxon>
        <taxon>Rhizobiaceae</taxon>
        <taxon>Rhizobium/Agrobacterium group</taxon>
        <taxon>Agrobacterium</taxon>
    </lineage>
</organism>
<dbReference type="AlphaFoldDB" id="A0A4Z1QQD4"/>
<accession>A0A4Z1QQD4</accession>
<dbReference type="KEGG" id="asal:CFBP5507_15130"/>
<proteinExistence type="predicted"/>
<reference evidence="1" key="1">
    <citation type="submission" date="2022-10" db="EMBL/GenBank/DDBJ databases">
        <title>Complete genome sequence of Agrobacterium salinitolerans CFBP5507.</title>
        <authorList>
            <person name="Tchabashvili S."/>
            <person name="Yen H.-C."/>
            <person name="Haryono M."/>
            <person name="Lin Y.-C."/>
            <person name="Lai E.-M."/>
            <person name="Kuo C.-H."/>
        </authorList>
    </citation>
    <scope>NUCLEOTIDE SEQUENCE</scope>
    <source>
        <strain evidence="1">CFBP5507</strain>
    </source>
</reference>
<dbReference type="Proteomes" id="UP000298735">
    <property type="component" value="Chromosome Linear"/>
</dbReference>